<dbReference type="EMBL" id="AEJB01000272">
    <property type="protein sequence ID" value="ELP67691.1"/>
    <property type="molecule type" value="Genomic_DNA"/>
</dbReference>
<feature type="transmembrane region" description="Helical" evidence="3">
    <location>
        <begin position="23"/>
        <end position="47"/>
    </location>
</feature>
<evidence type="ECO:0008006" key="6">
    <source>
        <dbReference type="Google" id="ProtNLM"/>
    </source>
</evidence>
<reference evidence="4 5" key="1">
    <citation type="journal article" date="2011" name="Plasmid">
        <title>Streptomyces turgidiscabies Car8 contains a modular pathogenicity island that shares virulence genes with other actinobacterial plant pathogens.</title>
        <authorList>
            <person name="Huguet-Tapia J.C."/>
            <person name="Badger J.H."/>
            <person name="Loria R."/>
            <person name="Pettis G.S."/>
        </authorList>
    </citation>
    <scope>NUCLEOTIDE SEQUENCE [LARGE SCALE GENOMIC DNA]</scope>
    <source>
        <strain evidence="4 5">Car8</strain>
    </source>
</reference>
<keyword evidence="3" id="KW-0472">Membrane</keyword>
<feature type="coiled-coil region" evidence="1">
    <location>
        <begin position="336"/>
        <end position="389"/>
    </location>
</feature>
<feature type="region of interest" description="Disordered" evidence="2">
    <location>
        <begin position="239"/>
        <end position="274"/>
    </location>
</feature>
<comment type="caution">
    <text evidence="4">The sequence shown here is derived from an EMBL/GenBank/DDBJ whole genome shotgun (WGS) entry which is preliminary data.</text>
</comment>
<feature type="compositionally biased region" description="Polar residues" evidence="2">
    <location>
        <begin position="406"/>
        <end position="416"/>
    </location>
</feature>
<evidence type="ECO:0000313" key="5">
    <source>
        <dbReference type="Proteomes" id="UP000010931"/>
    </source>
</evidence>
<name>L7F9H4_STRT8</name>
<keyword evidence="3" id="KW-0812">Transmembrane</keyword>
<feature type="compositionally biased region" description="Low complexity" evidence="2">
    <location>
        <begin position="389"/>
        <end position="405"/>
    </location>
</feature>
<accession>L7F9H4</accession>
<feature type="region of interest" description="Disordered" evidence="2">
    <location>
        <begin position="389"/>
        <end position="422"/>
    </location>
</feature>
<dbReference type="AlphaFoldDB" id="L7F9H4"/>
<keyword evidence="1" id="KW-0175">Coiled coil</keyword>
<evidence type="ECO:0000256" key="3">
    <source>
        <dbReference type="SAM" id="Phobius"/>
    </source>
</evidence>
<proteinExistence type="predicted"/>
<protein>
    <recommendedName>
        <fullName evidence="6">DUF2637 domain-containing protein</fullName>
    </recommendedName>
</protein>
<keyword evidence="3" id="KW-1133">Transmembrane helix</keyword>
<feature type="transmembrane region" description="Helical" evidence="3">
    <location>
        <begin position="93"/>
        <end position="111"/>
    </location>
</feature>
<dbReference type="PANTHER" id="PTHR23242:SF9">
    <property type="entry name" value="TRANSCRIPTION FACTOR HOXA13"/>
    <property type="match status" value="1"/>
</dbReference>
<gene>
    <name evidence="4" type="ORF">STRTUCAR8_08585</name>
</gene>
<organism evidence="4 5">
    <name type="scientific">Streptomyces turgidiscabies (strain Car8)</name>
    <dbReference type="NCBI Taxonomy" id="698760"/>
    <lineage>
        <taxon>Bacteria</taxon>
        <taxon>Bacillati</taxon>
        <taxon>Actinomycetota</taxon>
        <taxon>Actinomycetes</taxon>
        <taxon>Kitasatosporales</taxon>
        <taxon>Streptomycetaceae</taxon>
        <taxon>Streptomyces</taxon>
    </lineage>
</organism>
<evidence type="ECO:0000256" key="1">
    <source>
        <dbReference type="SAM" id="Coils"/>
    </source>
</evidence>
<feature type="transmembrane region" description="Helical" evidence="3">
    <location>
        <begin position="59"/>
        <end position="81"/>
    </location>
</feature>
<sequence length="481" mass="52454">MTMPPAGVGAGSPLRPLTRTQKILTGIVVGSVLIIAALGFIGSYSAVTDLAAAKGFGKFARAFPIAVDAGIIAFLALDLLLTWRRITFPLLRYTAWALTAATIAFNAATAWPDKLGVGMHGTIPVLFVIAVEAARHAIGRIADITADKHLEGPNASRWILNPVGTFVLWRRQRLWEIRKWATVLELERERRIYRAQLRREHGRGWRRKATAAQRLVLELSADGMSVQEAIDRPHIEARKQADAEAKREAEARSKAEAEAEARHEAELRQAEVDAKRRAEVAEAEAAEARARAEAEAAAEGLRLEVESKQRAEAEAGRILAAETEAKLADIARGQQNAEAEAELNRQRRVAEQERLQVEAARQAREKAAADALARREQEARDRAQRIVAEAAATSGTTSTMASDTANASGSASTPVSAITGPRAKKQAEVEAVLARMVEAGDPEAVSLKWIQEHFDLKQTTAYDRLVTAQRLYEKAKNSKSA</sequence>
<keyword evidence="5" id="KW-1185">Reference proteome</keyword>
<dbReference type="PANTHER" id="PTHR23242">
    <property type="entry name" value="TRANSCRIPTION FACTOR HOXA13"/>
    <property type="match status" value="1"/>
</dbReference>
<dbReference type="Proteomes" id="UP000010931">
    <property type="component" value="Unassembled WGS sequence"/>
</dbReference>
<dbReference type="InterPro" id="IPR021235">
    <property type="entry name" value="DUF2637"/>
</dbReference>
<dbReference type="Pfam" id="PF10935">
    <property type="entry name" value="DUF2637"/>
    <property type="match status" value="1"/>
</dbReference>
<evidence type="ECO:0000256" key="2">
    <source>
        <dbReference type="SAM" id="MobiDB-lite"/>
    </source>
</evidence>
<evidence type="ECO:0000313" key="4">
    <source>
        <dbReference type="EMBL" id="ELP67691.1"/>
    </source>
</evidence>
<dbReference type="PATRIC" id="fig|698760.3.peg.3596"/>